<dbReference type="Pfam" id="PF14250">
    <property type="entry name" value="AbrB-like"/>
    <property type="match status" value="1"/>
</dbReference>
<sequence length="120" mass="13401">MLEGKVLLDKARSLSDRPTDQVARACGYVGPSGRLLKQQFYRALVKAKGYPVPEVETSSRGRQADFRTRVHGNGNLLIGNAYTRRMGLEPGQSFRIQLHEDSKSIWLLPMDEDSEGPLEA</sequence>
<protein>
    <submittedName>
        <fullName evidence="1">Transcriptional regulator</fullName>
    </submittedName>
</protein>
<dbReference type="AlphaFoldDB" id="A0A524RQC0"/>
<dbReference type="EMBL" id="SRMO01000033">
    <property type="protein sequence ID" value="TGG94627.1"/>
    <property type="molecule type" value="Genomic_DNA"/>
</dbReference>
<accession>A0A524RQC0</accession>
<dbReference type="InterPro" id="IPR027360">
    <property type="entry name" value="AbrB-like"/>
</dbReference>
<dbReference type="GO" id="GO:0032993">
    <property type="term" value="C:protein-DNA complex"/>
    <property type="evidence" value="ECO:0007669"/>
    <property type="project" value="TreeGrafter"/>
</dbReference>
<evidence type="ECO:0000313" key="1">
    <source>
        <dbReference type="EMBL" id="TGG94627.1"/>
    </source>
</evidence>
<comment type="caution">
    <text evidence="1">The sequence shown here is derived from an EMBL/GenBank/DDBJ whole genome shotgun (WGS) entry which is preliminary data.</text>
</comment>
<evidence type="ECO:0000313" key="2">
    <source>
        <dbReference type="Proteomes" id="UP000317990"/>
    </source>
</evidence>
<dbReference type="GO" id="GO:0001217">
    <property type="term" value="F:DNA-binding transcription repressor activity"/>
    <property type="evidence" value="ECO:0007669"/>
    <property type="project" value="TreeGrafter"/>
</dbReference>
<dbReference type="PANTHER" id="PTHR42182">
    <property type="entry name" value="SLL0359 PROTEIN"/>
    <property type="match status" value="1"/>
</dbReference>
<gene>
    <name evidence="1" type="ORF">ERJ67_02360</name>
</gene>
<dbReference type="GO" id="GO:0000976">
    <property type="term" value="F:transcription cis-regulatory region binding"/>
    <property type="evidence" value="ECO:0007669"/>
    <property type="project" value="TreeGrafter"/>
</dbReference>
<name>A0A524RQC0_9CHRO</name>
<dbReference type="Proteomes" id="UP000317990">
    <property type="component" value="Unassembled WGS sequence"/>
</dbReference>
<proteinExistence type="predicted"/>
<dbReference type="PANTHER" id="PTHR42182:SF1">
    <property type="entry name" value="SLL0359 PROTEIN"/>
    <property type="match status" value="1"/>
</dbReference>
<organism evidence="1 2">
    <name type="scientific">Aphanocapsa feldmannii 277cV</name>
    <dbReference type="NCBI Taxonomy" id="2507553"/>
    <lineage>
        <taxon>Bacteria</taxon>
        <taxon>Bacillati</taxon>
        <taxon>Cyanobacteriota</taxon>
        <taxon>Cyanophyceae</taxon>
        <taxon>Oscillatoriophycideae</taxon>
        <taxon>Chroococcales</taxon>
        <taxon>Microcystaceae</taxon>
        <taxon>Aphanocapsa</taxon>
    </lineage>
</organism>
<reference evidence="1 2" key="1">
    <citation type="journal article" date="2019" name="mSystems">
        <title>Life at home and on the roam: Genomic adaptions reflect the dual lifestyle of an intracellular, facultative symbiont.</title>
        <authorList>
            <person name="Burgsdorf I."/>
        </authorList>
    </citation>
    <scope>NUCLEOTIDE SEQUENCE [LARGE SCALE GENOMIC DNA]</scope>
    <source>
        <strain evidence="1">277cV</strain>
    </source>
</reference>